<dbReference type="PANTHER" id="PTHR34222">
    <property type="entry name" value="GAG_PRE-INTEGRS DOMAIN-CONTAINING PROTEIN"/>
    <property type="match status" value="1"/>
</dbReference>
<accession>A0A2P5CU66</accession>
<dbReference type="PANTHER" id="PTHR34222:SF99">
    <property type="entry name" value="PROTEIN, PUTATIVE-RELATED"/>
    <property type="match status" value="1"/>
</dbReference>
<evidence type="ECO:0000313" key="1">
    <source>
        <dbReference type="EMBL" id="PON64598.1"/>
    </source>
</evidence>
<sequence length="111" mass="12324">MNLSQSQQSISVYFTKLESIWDELNNYRPVCNCGKCTCGGVKALNDCYQLEYIMSFLMGLHDSFAHIQGQVLALDPMPPINKVFALISQDEHQRKVGITASDSANTMAFAA</sequence>
<dbReference type="Proteomes" id="UP000237105">
    <property type="component" value="Unassembled WGS sequence"/>
</dbReference>
<dbReference type="EMBL" id="JXTB01000094">
    <property type="protein sequence ID" value="PON64598.1"/>
    <property type="molecule type" value="Genomic_DNA"/>
</dbReference>
<proteinExistence type="predicted"/>
<dbReference type="OrthoDB" id="1717805at2759"/>
<gene>
    <name evidence="1" type="ORF">PanWU01x14_123100</name>
</gene>
<protein>
    <submittedName>
        <fullName evidence="1">Uncharacterized protein</fullName>
    </submittedName>
</protein>
<name>A0A2P5CU66_PARAD</name>
<dbReference type="AlphaFoldDB" id="A0A2P5CU66"/>
<reference evidence="2" key="1">
    <citation type="submission" date="2016-06" db="EMBL/GenBank/DDBJ databases">
        <title>Parallel loss of symbiosis genes in relatives of nitrogen-fixing non-legume Parasponia.</title>
        <authorList>
            <person name="Van Velzen R."/>
            <person name="Holmer R."/>
            <person name="Bu F."/>
            <person name="Rutten L."/>
            <person name="Van Zeijl A."/>
            <person name="Liu W."/>
            <person name="Santuari L."/>
            <person name="Cao Q."/>
            <person name="Sharma T."/>
            <person name="Shen D."/>
            <person name="Roswanjaya Y."/>
            <person name="Wardhani T."/>
            <person name="Kalhor M.S."/>
            <person name="Jansen J."/>
            <person name="Van den Hoogen J."/>
            <person name="Gungor B."/>
            <person name="Hartog M."/>
            <person name="Hontelez J."/>
            <person name="Verver J."/>
            <person name="Yang W.-C."/>
            <person name="Schijlen E."/>
            <person name="Repin R."/>
            <person name="Schilthuizen M."/>
            <person name="Schranz E."/>
            <person name="Heidstra R."/>
            <person name="Miyata K."/>
            <person name="Fedorova E."/>
            <person name="Kohlen W."/>
            <person name="Bisseling T."/>
            <person name="Smit S."/>
            <person name="Geurts R."/>
        </authorList>
    </citation>
    <scope>NUCLEOTIDE SEQUENCE [LARGE SCALE GENOMIC DNA]</scope>
    <source>
        <strain evidence="2">cv. WU1-14</strain>
    </source>
</reference>
<comment type="caution">
    <text evidence="1">The sequence shown here is derived from an EMBL/GenBank/DDBJ whole genome shotgun (WGS) entry which is preliminary data.</text>
</comment>
<evidence type="ECO:0000313" key="2">
    <source>
        <dbReference type="Proteomes" id="UP000237105"/>
    </source>
</evidence>
<organism evidence="1 2">
    <name type="scientific">Parasponia andersonii</name>
    <name type="common">Sponia andersonii</name>
    <dbReference type="NCBI Taxonomy" id="3476"/>
    <lineage>
        <taxon>Eukaryota</taxon>
        <taxon>Viridiplantae</taxon>
        <taxon>Streptophyta</taxon>
        <taxon>Embryophyta</taxon>
        <taxon>Tracheophyta</taxon>
        <taxon>Spermatophyta</taxon>
        <taxon>Magnoliopsida</taxon>
        <taxon>eudicotyledons</taxon>
        <taxon>Gunneridae</taxon>
        <taxon>Pentapetalae</taxon>
        <taxon>rosids</taxon>
        <taxon>fabids</taxon>
        <taxon>Rosales</taxon>
        <taxon>Cannabaceae</taxon>
        <taxon>Parasponia</taxon>
    </lineage>
</organism>
<keyword evidence="2" id="KW-1185">Reference proteome</keyword>